<gene>
    <name evidence="5" type="ORF">C4D60_Mb02t12020</name>
</gene>
<accession>A0A4S8IA22</accession>
<feature type="domain" description="Wall-associated receptor kinase galacturonan-binding" evidence="4">
    <location>
        <begin position="55"/>
        <end position="116"/>
    </location>
</feature>
<dbReference type="Proteomes" id="UP000317650">
    <property type="component" value="Chromosome 2"/>
</dbReference>
<dbReference type="PANTHER" id="PTHR33491">
    <property type="entry name" value="OSJNBA0016N04.9 PROTEIN"/>
    <property type="match status" value="1"/>
</dbReference>
<evidence type="ECO:0000256" key="1">
    <source>
        <dbReference type="ARBA" id="ARBA00004167"/>
    </source>
</evidence>
<name>A0A4S8IA22_MUSBA</name>
<evidence type="ECO:0000313" key="6">
    <source>
        <dbReference type="Proteomes" id="UP000317650"/>
    </source>
</evidence>
<comment type="caution">
    <text evidence="5">The sequence shown here is derived from an EMBL/GenBank/DDBJ whole genome shotgun (WGS) entry which is preliminary data.</text>
</comment>
<keyword evidence="2 3" id="KW-0732">Signal</keyword>
<feature type="signal peptide" evidence="3">
    <location>
        <begin position="1"/>
        <end position="40"/>
    </location>
</feature>
<dbReference type="GO" id="GO:0030247">
    <property type="term" value="F:polysaccharide binding"/>
    <property type="evidence" value="ECO:0007669"/>
    <property type="project" value="InterPro"/>
</dbReference>
<dbReference type="EMBL" id="PYDT01000011">
    <property type="protein sequence ID" value="THU44878.1"/>
    <property type="molecule type" value="Genomic_DNA"/>
</dbReference>
<dbReference type="InterPro" id="IPR025287">
    <property type="entry name" value="WAK_GUB"/>
</dbReference>
<proteinExistence type="predicted"/>
<evidence type="ECO:0000256" key="3">
    <source>
        <dbReference type="SAM" id="SignalP"/>
    </source>
</evidence>
<organism evidence="5 6">
    <name type="scientific">Musa balbisiana</name>
    <name type="common">Banana</name>
    <dbReference type="NCBI Taxonomy" id="52838"/>
    <lineage>
        <taxon>Eukaryota</taxon>
        <taxon>Viridiplantae</taxon>
        <taxon>Streptophyta</taxon>
        <taxon>Embryophyta</taxon>
        <taxon>Tracheophyta</taxon>
        <taxon>Spermatophyta</taxon>
        <taxon>Magnoliopsida</taxon>
        <taxon>Liliopsida</taxon>
        <taxon>Zingiberales</taxon>
        <taxon>Musaceae</taxon>
        <taxon>Musa</taxon>
    </lineage>
</organism>
<protein>
    <recommendedName>
        <fullName evidence="4">Wall-associated receptor kinase galacturonan-binding domain-containing protein</fullName>
    </recommendedName>
</protein>
<evidence type="ECO:0000256" key="2">
    <source>
        <dbReference type="ARBA" id="ARBA00022729"/>
    </source>
</evidence>
<sequence length="337" mass="37478">MRRLVTSGRWCSSEGREGMGLAEVLLLLFLTLGPMGSIGAENTSTDITFPLPSNCPKSCGNISFEYPFGIGSDCFRPGFNLTCISHSTDPPTRSLFLGDGTVEVIDIDMDNGMVYVKTPIVTMDVDEEYISRTLIDLRNFPFSFNLAANFTDSFTISWVFNEIFVAGCSANADLSNFTEDIEGILNGTETQVAVATLAWYITDHTMCKEAQKNMMTYACRSKNSDCYDVFPEEGTLEVKRIDDYGYFSFAYENQPFIGFEELIILNWIITDQSCKDAKLNMTTFACVDQHSLCMDEKISSNGQKISGYRCECNVGYEGNPYLRNGCKGTSNSFTPSL</sequence>
<feature type="chain" id="PRO_5020966165" description="Wall-associated receptor kinase galacturonan-binding domain-containing protein" evidence="3">
    <location>
        <begin position="41"/>
        <end position="337"/>
    </location>
</feature>
<dbReference type="Pfam" id="PF13947">
    <property type="entry name" value="GUB_WAK_bind"/>
    <property type="match status" value="1"/>
</dbReference>
<dbReference type="GO" id="GO:0016020">
    <property type="term" value="C:membrane"/>
    <property type="evidence" value="ECO:0007669"/>
    <property type="project" value="UniProtKB-SubCell"/>
</dbReference>
<comment type="subcellular location">
    <subcellularLocation>
        <location evidence="1">Membrane</location>
        <topology evidence="1">Single-pass membrane protein</topology>
    </subcellularLocation>
</comment>
<reference evidence="5 6" key="1">
    <citation type="journal article" date="2019" name="Nat. Plants">
        <title>Genome sequencing of Musa balbisiana reveals subgenome evolution and function divergence in polyploid bananas.</title>
        <authorList>
            <person name="Yao X."/>
        </authorList>
    </citation>
    <scope>NUCLEOTIDE SEQUENCE [LARGE SCALE GENOMIC DNA]</scope>
    <source>
        <strain evidence="6">cv. DH-PKW</strain>
        <tissue evidence="5">Leaves</tissue>
    </source>
</reference>
<dbReference type="AlphaFoldDB" id="A0A4S8IA22"/>
<evidence type="ECO:0000313" key="5">
    <source>
        <dbReference type="EMBL" id="THU44878.1"/>
    </source>
</evidence>
<evidence type="ECO:0000259" key="4">
    <source>
        <dbReference type="Pfam" id="PF13947"/>
    </source>
</evidence>
<keyword evidence="6" id="KW-1185">Reference proteome</keyword>